<organism evidence="1 2">
    <name type="scientific">Pyropia yezoensis</name>
    <name type="common">Susabi-nori</name>
    <name type="synonym">Porphyra yezoensis</name>
    <dbReference type="NCBI Taxonomy" id="2788"/>
    <lineage>
        <taxon>Eukaryota</taxon>
        <taxon>Rhodophyta</taxon>
        <taxon>Bangiophyceae</taxon>
        <taxon>Bangiales</taxon>
        <taxon>Bangiaceae</taxon>
        <taxon>Pyropia</taxon>
    </lineage>
</organism>
<accession>A0ACC3BLB7</accession>
<evidence type="ECO:0000313" key="2">
    <source>
        <dbReference type="Proteomes" id="UP000798662"/>
    </source>
</evidence>
<comment type="caution">
    <text evidence="1">The sequence shown here is derived from an EMBL/GenBank/DDBJ whole genome shotgun (WGS) entry which is preliminary data.</text>
</comment>
<sequence>MAFATASPLFRGGCRTAVACPRRPPPIRRRVSPTHVVTALTPAAAGSSTAAAGSSATAAGSPTAARPVPGTPGATITSLDHVGFSVSGVNVIEDVSLDIREGEIVCLLGPSGSGKSTLLRMVAGLTPPSSGRVLTDGKPFAPGTNPATTVVFQTFALYPWLTVLENVELGLGGDVPVAEKRRRAMAAVDLIGLDGYESAYPRELSGGMRQRVGFARALVVEPRLLLADEAFSALDVLTAENLRSELLRLWTSGEVPTTSVLLVTHGIEEAVGLADRIVVLGRAPGRIRKVLPVRLPHPRVRKSQEFQAMADVVYTLLSEPDNDEAGIGEDDEDSTTTAGSTVSATDTLGSPVSSAAASAAGSSDSLGDMSSTSSVSSPLHTVTDGLAAGDAASPTPARYPSLPAVRMGSVAGLLSFIDPAGTDLFRLGERLQLDVDDLYPILEAAEILGLLTLEGGDAQLLPAGEAFAGGSIDERKAAVREAALASPTTRLVQQVVTMLNACAAPRGGVAGGSGGGATDGGGTEGGETGGRRTASRRLPQELIFDTVLLKHFSPQEARRQLEIAIEWGRFAELFGYDAPSGTLFLDNADVEEGGVDV</sequence>
<dbReference type="EMBL" id="CM020618">
    <property type="protein sequence ID" value="KAK1858713.1"/>
    <property type="molecule type" value="Genomic_DNA"/>
</dbReference>
<dbReference type="Proteomes" id="UP000798662">
    <property type="component" value="Chromosome 1"/>
</dbReference>
<proteinExistence type="predicted"/>
<reference evidence="1" key="1">
    <citation type="submission" date="2019-11" db="EMBL/GenBank/DDBJ databases">
        <title>Nori genome reveals adaptations in red seaweeds to the harsh intertidal environment.</title>
        <authorList>
            <person name="Wang D."/>
            <person name="Mao Y."/>
        </authorList>
    </citation>
    <scope>NUCLEOTIDE SEQUENCE</scope>
    <source>
        <tissue evidence="1">Gametophyte</tissue>
    </source>
</reference>
<keyword evidence="2" id="KW-1185">Reference proteome</keyword>
<protein>
    <submittedName>
        <fullName evidence="1">Uncharacterized protein</fullName>
    </submittedName>
</protein>
<evidence type="ECO:0000313" key="1">
    <source>
        <dbReference type="EMBL" id="KAK1858713.1"/>
    </source>
</evidence>
<gene>
    <name evidence="1" type="ORF">I4F81_001314</name>
</gene>
<name>A0ACC3BLB7_PYRYE</name>